<evidence type="ECO:0000313" key="2">
    <source>
        <dbReference type="Proteomes" id="UP000632740"/>
    </source>
</evidence>
<evidence type="ECO:0000313" key="1">
    <source>
        <dbReference type="EMBL" id="GIG22506.1"/>
    </source>
</evidence>
<accession>A0A919U2N3</accession>
<keyword evidence="2" id="KW-1185">Reference proteome</keyword>
<name>A0A919U2N3_9CELL</name>
<gene>
    <name evidence="1" type="ORF">Cch01nite_32300</name>
</gene>
<reference evidence="1" key="1">
    <citation type="submission" date="2021-01" db="EMBL/GenBank/DDBJ databases">
        <title>Whole genome shotgun sequence of Cellulomonas chitinilytica NBRC 110799.</title>
        <authorList>
            <person name="Komaki H."/>
            <person name="Tamura T."/>
        </authorList>
    </citation>
    <scope>NUCLEOTIDE SEQUENCE</scope>
    <source>
        <strain evidence="1">NBRC 110799</strain>
    </source>
</reference>
<dbReference type="EMBL" id="BONK01000011">
    <property type="protein sequence ID" value="GIG22506.1"/>
    <property type="molecule type" value="Genomic_DNA"/>
</dbReference>
<dbReference type="RefSeq" id="WP_203757319.1">
    <property type="nucleotide sequence ID" value="NZ_BONK01000011.1"/>
</dbReference>
<proteinExistence type="predicted"/>
<protein>
    <submittedName>
        <fullName evidence="1">Uncharacterized protein</fullName>
    </submittedName>
</protein>
<dbReference type="Proteomes" id="UP000632740">
    <property type="component" value="Unassembled WGS sequence"/>
</dbReference>
<sequence>MPDAAGDGGAIPDFFWVNQDEIRLAGNVLLGLVDDVHTARAAGSRLDVDLWGEHQVATAAAQFRDRLDHLLKGIARELDDAGHELRLTAEGYDWADEIVRMRLESLGEQSWP</sequence>
<comment type="caution">
    <text evidence="1">The sequence shown here is derived from an EMBL/GenBank/DDBJ whole genome shotgun (WGS) entry which is preliminary data.</text>
</comment>
<organism evidence="1 2">
    <name type="scientific">Cellulomonas chitinilytica</name>
    <dbReference type="NCBI Taxonomy" id="398759"/>
    <lineage>
        <taxon>Bacteria</taxon>
        <taxon>Bacillati</taxon>
        <taxon>Actinomycetota</taxon>
        <taxon>Actinomycetes</taxon>
        <taxon>Micrococcales</taxon>
        <taxon>Cellulomonadaceae</taxon>
        <taxon>Cellulomonas</taxon>
    </lineage>
</organism>
<dbReference type="AlphaFoldDB" id="A0A919U2N3"/>